<dbReference type="GO" id="GO:0016779">
    <property type="term" value="F:nucleotidyltransferase activity"/>
    <property type="evidence" value="ECO:0007669"/>
    <property type="project" value="UniProtKB-ARBA"/>
</dbReference>
<dbReference type="Pfam" id="PF20266">
    <property type="entry name" value="Mab-21_C"/>
    <property type="match status" value="1"/>
</dbReference>
<keyword evidence="7" id="KW-1185">Reference proteome</keyword>
<dbReference type="InterPro" id="IPR046903">
    <property type="entry name" value="Mab-21-like_nuc_Trfase"/>
</dbReference>
<evidence type="ECO:0000313" key="7">
    <source>
        <dbReference type="Proteomes" id="UP000594262"/>
    </source>
</evidence>
<dbReference type="PANTHER" id="PTHR10656">
    <property type="entry name" value="CELL FATE DETERMINING PROTEIN MAB21-RELATED"/>
    <property type="match status" value="1"/>
</dbReference>
<evidence type="ECO:0000259" key="5">
    <source>
        <dbReference type="Pfam" id="PF20266"/>
    </source>
</evidence>
<evidence type="ECO:0000259" key="4">
    <source>
        <dbReference type="Pfam" id="PF03281"/>
    </source>
</evidence>
<dbReference type="Proteomes" id="UP000594262">
    <property type="component" value="Unplaced"/>
</dbReference>
<dbReference type="EnsemblMetazoa" id="CLYHEMT002550.1">
    <property type="protein sequence ID" value="CLYHEMP002550.1"/>
    <property type="gene ID" value="CLYHEMG002550"/>
</dbReference>
<evidence type="ECO:0000256" key="2">
    <source>
        <dbReference type="ARBA" id="ARBA00008307"/>
    </source>
</evidence>
<evidence type="ECO:0000313" key="6">
    <source>
        <dbReference type="EnsemblMetazoa" id="CLYHEMP002550.1"/>
    </source>
</evidence>
<name>A0A7M5UQG2_9CNID</name>
<dbReference type="PANTHER" id="PTHR10656:SF69">
    <property type="entry name" value="MAB-21-LIKE HHH_H2TH-LIKE DOMAIN-CONTAINING PROTEIN"/>
    <property type="match status" value="1"/>
</dbReference>
<evidence type="ECO:0008006" key="8">
    <source>
        <dbReference type="Google" id="ProtNLM"/>
    </source>
</evidence>
<accession>A0A7M5UQG2</accession>
<dbReference type="GeneID" id="136817291"/>
<keyword evidence="3" id="KW-0067">ATP-binding</keyword>
<dbReference type="OrthoDB" id="5988859at2759"/>
<reference evidence="6" key="1">
    <citation type="submission" date="2021-01" db="UniProtKB">
        <authorList>
            <consortium name="EnsemblMetazoa"/>
        </authorList>
    </citation>
    <scope>IDENTIFICATION</scope>
</reference>
<keyword evidence="3" id="KW-0547">Nucleotide-binding</keyword>
<comment type="similarity">
    <text evidence="2">Belongs to the mab-21 family.</text>
</comment>
<dbReference type="RefSeq" id="XP_066929731.1">
    <property type="nucleotide sequence ID" value="XM_067073630.1"/>
</dbReference>
<evidence type="ECO:0000256" key="1">
    <source>
        <dbReference type="ARBA" id="ARBA00001946"/>
    </source>
</evidence>
<dbReference type="InterPro" id="IPR024810">
    <property type="entry name" value="MAB21L/cGLR"/>
</dbReference>
<dbReference type="Pfam" id="PF03281">
    <property type="entry name" value="Mab-21"/>
    <property type="match status" value="1"/>
</dbReference>
<feature type="domain" description="Mab-21-like nucleotidyltransferase" evidence="4">
    <location>
        <begin position="16"/>
        <end position="82"/>
    </location>
</feature>
<sequence length="320" mass="36925">MEFSHGGKMSPMMDDDLVLCIQSLDWPHVAEGWRTRESKWPGASVKEEISEMGCHLVPVHHAASKSPEIEWRLSFSEAEKELALKMSATVKSAYLLVKIVMKSLSLKEYGISSYFLKTTLLWMCEKDAHLQDISYDQIGIVFMQIFDALIENLNNGKIEHFFVPENNLLSCTPRKNIDKAVDLLQVARKDPLKLLMEFTQSFKFYGFYELPNFSIFDPIVELLRSNDMGKMVESKISVTKALVEFNLTWLEKTRPMKGFYVIGEIVFFTMSFLARTLVKEGEPATKGLEYVNQRIKSVNEENSMTFKRHFMEDLMYSDDT</sequence>
<evidence type="ECO:0000256" key="3">
    <source>
        <dbReference type="ARBA" id="ARBA00022840"/>
    </source>
</evidence>
<dbReference type="GO" id="GO:0005524">
    <property type="term" value="F:ATP binding"/>
    <property type="evidence" value="ECO:0007669"/>
    <property type="project" value="UniProtKB-KW"/>
</dbReference>
<dbReference type="Gene3D" id="1.10.1410.40">
    <property type="match status" value="1"/>
</dbReference>
<feature type="domain" description="Mab-21-like HhH/H2TH-like" evidence="5">
    <location>
        <begin position="108"/>
        <end position="182"/>
    </location>
</feature>
<organism evidence="6 7">
    <name type="scientific">Clytia hemisphaerica</name>
    <dbReference type="NCBI Taxonomy" id="252671"/>
    <lineage>
        <taxon>Eukaryota</taxon>
        <taxon>Metazoa</taxon>
        <taxon>Cnidaria</taxon>
        <taxon>Hydrozoa</taxon>
        <taxon>Hydroidolina</taxon>
        <taxon>Leptothecata</taxon>
        <taxon>Obeliida</taxon>
        <taxon>Clytiidae</taxon>
        <taxon>Clytia</taxon>
    </lineage>
</organism>
<dbReference type="AlphaFoldDB" id="A0A7M5UQG2"/>
<comment type="cofactor">
    <cofactor evidence="1">
        <name>Mg(2+)</name>
        <dbReference type="ChEBI" id="CHEBI:18420"/>
    </cofactor>
</comment>
<dbReference type="SMART" id="SM01265">
    <property type="entry name" value="Mab-21"/>
    <property type="match status" value="1"/>
</dbReference>
<proteinExistence type="inferred from homology"/>
<protein>
    <recommendedName>
        <fullName evidence="8">Mab-21-like HhH/H2TH-like domain-containing protein</fullName>
    </recommendedName>
</protein>
<dbReference type="InterPro" id="IPR046906">
    <property type="entry name" value="Mab-21_HhH/H2TH-like"/>
</dbReference>